<dbReference type="Proteomes" id="UP000621210">
    <property type="component" value="Unassembled WGS sequence"/>
</dbReference>
<evidence type="ECO:0000256" key="1">
    <source>
        <dbReference type="ARBA" id="ARBA00022630"/>
    </source>
</evidence>
<evidence type="ECO:0000256" key="3">
    <source>
        <dbReference type="ARBA" id="ARBA00023002"/>
    </source>
</evidence>
<keyword evidence="1" id="KW-0285">Flavoprotein</keyword>
<dbReference type="Pfam" id="PF00296">
    <property type="entry name" value="Bac_luciferase"/>
    <property type="match status" value="1"/>
</dbReference>
<sequence>MLRLGMMAPFSDGLITSGGFLRDLAGTLEESGVESLWTVEHVAVADRYEPRYPYSSDGRIPGSSGSVPMPDPLETIAFLAGASNTLRFGTAMIVAPLHSPVVLAKRAATIDRHSGGRLVLGLGIGWQKEEYAAVGVPYRDRGRRLEECVGAMRALWADGPASYQGRHVSFDGLHSLPRPGSGSVPVVLGGNSDPAVRRAGRIGDGWFPYTIGPEDFARQAGLMRRAAREAGRDEDAVEITVWPGSRDRDRESDPSWVRGFTDAGATRLVIAPRIRGADGLLGPRGLGALRDRIDRYRCEVLEKLS</sequence>
<accession>A0A926L7F2</accession>
<dbReference type="AlphaFoldDB" id="A0A926L7F2"/>
<dbReference type="EMBL" id="JACVQF010000227">
    <property type="protein sequence ID" value="MBD0423958.1"/>
    <property type="molecule type" value="Genomic_DNA"/>
</dbReference>
<gene>
    <name evidence="6" type="ORF">H0H10_33170</name>
</gene>
<dbReference type="NCBIfam" id="TIGR03619">
    <property type="entry name" value="F420_Rv2161c"/>
    <property type="match status" value="1"/>
</dbReference>
<evidence type="ECO:0000259" key="5">
    <source>
        <dbReference type="Pfam" id="PF00296"/>
    </source>
</evidence>
<dbReference type="GO" id="GO:0008726">
    <property type="term" value="F:alkanesulfonate monooxygenase activity"/>
    <property type="evidence" value="ECO:0007669"/>
    <property type="project" value="TreeGrafter"/>
</dbReference>
<evidence type="ECO:0000256" key="2">
    <source>
        <dbReference type="ARBA" id="ARBA00022643"/>
    </source>
</evidence>
<name>A0A926L7F2_9ACTN</name>
<dbReference type="InterPro" id="IPR011251">
    <property type="entry name" value="Luciferase-like_dom"/>
</dbReference>
<dbReference type="PANTHER" id="PTHR42847:SF4">
    <property type="entry name" value="ALKANESULFONATE MONOOXYGENASE-RELATED"/>
    <property type="match status" value="1"/>
</dbReference>
<reference evidence="6" key="1">
    <citation type="submission" date="2020-09" db="EMBL/GenBank/DDBJ databases">
        <title>Streptomyces grisecoloratus sp. nov., isolated from cotton soil.</title>
        <authorList>
            <person name="Xing L."/>
        </authorList>
    </citation>
    <scope>NUCLEOTIDE SEQUENCE</scope>
    <source>
        <strain evidence="6">TRM S81-3</strain>
    </source>
</reference>
<dbReference type="InterPro" id="IPR050172">
    <property type="entry name" value="SsuD_RutA_monooxygenase"/>
</dbReference>
<evidence type="ECO:0000256" key="4">
    <source>
        <dbReference type="ARBA" id="ARBA00023033"/>
    </source>
</evidence>
<dbReference type="InterPro" id="IPR036661">
    <property type="entry name" value="Luciferase-like_sf"/>
</dbReference>
<dbReference type="GO" id="GO:0046306">
    <property type="term" value="P:alkanesulfonate catabolic process"/>
    <property type="evidence" value="ECO:0007669"/>
    <property type="project" value="TreeGrafter"/>
</dbReference>
<dbReference type="InterPro" id="IPR019921">
    <property type="entry name" value="Lucif-like_OxRdtase_Rv2161c"/>
</dbReference>
<keyword evidence="3" id="KW-0560">Oxidoreductase</keyword>
<keyword evidence="4" id="KW-0503">Monooxygenase</keyword>
<reference evidence="6" key="2">
    <citation type="submission" date="2020-09" db="EMBL/GenBank/DDBJ databases">
        <authorList>
            <person name="Luo X."/>
        </authorList>
    </citation>
    <scope>NUCLEOTIDE SEQUENCE</scope>
    <source>
        <strain evidence="6">TRM S81-3</strain>
    </source>
</reference>
<dbReference type="PANTHER" id="PTHR42847">
    <property type="entry name" value="ALKANESULFONATE MONOOXYGENASE"/>
    <property type="match status" value="1"/>
</dbReference>
<dbReference type="SUPFAM" id="SSF51679">
    <property type="entry name" value="Bacterial luciferase-like"/>
    <property type="match status" value="1"/>
</dbReference>
<protein>
    <submittedName>
        <fullName evidence="6">LLM class F420-dependent oxidoreductase</fullName>
    </submittedName>
</protein>
<proteinExistence type="predicted"/>
<keyword evidence="2" id="KW-0288">FMN</keyword>
<dbReference type="RefSeq" id="WP_188184883.1">
    <property type="nucleotide sequence ID" value="NZ_JACVQF010000227.1"/>
</dbReference>
<organism evidence="6 7">
    <name type="scientific">Streptomyces griseicoloratus</name>
    <dbReference type="NCBI Taxonomy" id="2752516"/>
    <lineage>
        <taxon>Bacteria</taxon>
        <taxon>Bacillati</taxon>
        <taxon>Actinomycetota</taxon>
        <taxon>Actinomycetes</taxon>
        <taxon>Kitasatosporales</taxon>
        <taxon>Streptomycetaceae</taxon>
        <taxon>Streptomyces</taxon>
    </lineage>
</organism>
<feature type="domain" description="Luciferase-like" evidence="5">
    <location>
        <begin position="20"/>
        <end position="241"/>
    </location>
</feature>
<evidence type="ECO:0000313" key="6">
    <source>
        <dbReference type="EMBL" id="MBD0423958.1"/>
    </source>
</evidence>
<comment type="caution">
    <text evidence="6">The sequence shown here is derived from an EMBL/GenBank/DDBJ whole genome shotgun (WGS) entry which is preliminary data.</text>
</comment>
<keyword evidence="7" id="KW-1185">Reference proteome</keyword>
<evidence type="ECO:0000313" key="7">
    <source>
        <dbReference type="Proteomes" id="UP000621210"/>
    </source>
</evidence>
<dbReference type="Gene3D" id="3.20.20.30">
    <property type="entry name" value="Luciferase-like domain"/>
    <property type="match status" value="1"/>
</dbReference>